<dbReference type="SUPFAM" id="SSF46565">
    <property type="entry name" value="Chaperone J-domain"/>
    <property type="match status" value="1"/>
</dbReference>
<dbReference type="Proteomes" id="UP001300502">
    <property type="component" value="Unassembled WGS sequence"/>
</dbReference>
<dbReference type="InterPro" id="IPR001623">
    <property type="entry name" value="DnaJ_domain"/>
</dbReference>
<dbReference type="Gene3D" id="1.10.287.110">
    <property type="entry name" value="DnaJ domain"/>
    <property type="match status" value="1"/>
</dbReference>
<dbReference type="PANTHER" id="PTHR43096">
    <property type="entry name" value="DNAJ HOMOLOG 1, MITOCHONDRIAL-RELATED"/>
    <property type="match status" value="1"/>
</dbReference>
<name>A0AAV9IP61_9RHOD</name>
<evidence type="ECO:0000313" key="4">
    <source>
        <dbReference type="Proteomes" id="UP001300502"/>
    </source>
</evidence>
<sequence length="392" mass="46098">MMMALLLPCCSFALPTIHHHQQQQRLPSYCYYQPTTTTTTVPFSYGCSRWKNTNNCCCSHFPQLWRGYQPRRRTNTIPRIHRCRVSCCSSSYHQILGVEPNADWDTIKRAYRKKALECHPDVCKDPDAKEKFVRILHAYQMLSQQRKKQQATTTCQNNTSDTKTAQDFMKEWRRRNPYPEDLNDDLSRLWKDIVDGAKKAAKEWNNNNMSYTHDRNKKKKNGKMGVSLLDDLASFIQDQWVGLSSKEQEEDFEAVIASGNIQLLKKEMEYRRELVDTLRKRWEATQAVVQAKKRVLECLQQQINSSWSSPPHILEALEEQLDIARSEMDAWKEKLDQIQQQRQRQVGKLEQLELQYRNMESQSNPPSPPPRSEVDEELRQMKRQMGITPLQE</sequence>
<dbReference type="GO" id="GO:0051082">
    <property type="term" value="F:unfolded protein binding"/>
    <property type="evidence" value="ECO:0007669"/>
    <property type="project" value="TreeGrafter"/>
</dbReference>
<organism evidence="3 4">
    <name type="scientific">Galdieria yellowstonensis</name>
    <dbReference type="NCBI Taxonomy" id="3028027"/>
    <lineage>
        <taxon>Eukaryota</taxon>
        <taxon>Rhodophyta</taxon>
        <taxon>Bangiophyceae</taxon>
        <taxon>Galdieriales</taxon>
        <taxon>Galdieriaceae</taxon>
        <taxon>Galdieria</taxon>
    </lineage>
</organism>
<comment type="caution">
    <text evidence="3">The sequence shown here is derived from an EMBL/GenBank/DDBJ whole genome shotgun (WGS) entry which is preliminary data.</text>
</comment>
<dbReference type="Pfam" id="PF00226">
    <property type="entry name" value="DnaJ"/>
    <property type="match status" value="1"/>
</dbReference>
<protein>
    <recommendedName>
        <fullName evidence="2">J domain-containing protein</fullName>
    </recommendedName>
</protein>
<feature type="domain" description="J" evidence="2">
    <location>
        <begin position="91"/>
        <end position="147"/>
    </location>
</feature>
<feature type="region of interest" description="Disordered" evidence="1">
    <location>
        <begin position="357"/>
        <end position="392"/>
    </location>
</feature>
<dbReference type="AlphaFoldDB" id="A0AAV9IP61"/>
<keyword evidence="4" id="KW-1185">Reference proteome</keyword>
<accession>A0AAV9IP61</accession>
<dbReference type="CDD" id="cd06257">
    <property type="entry name" value="DnaJ"/>
    <property type="match status" value="1"/>
</dbReference>
<dbReference type="PROSITE" id="PS50076">
    <property type="entry name" value="DNAJ_2"/>
    <property type="match status" value="1"/>
</dbReference>
<dbReference type="EMBL" id="JANCYU010000072">
    <property type="protein sequence ID" value="KAK4528936.1"/>
    <property type="molecule type" value="Genomic_DNA"/>
</dbReference>
<dbReference type="GO" id="GO:0005737">
    <property type="term" value="C:cytoplasm"/>
    <property type="evidence" value="ECO:0007669"/>
    <property type="project" value="TreeGrafter"/>
</dbReference>
<reference evidence="3 4" key="1">
    <citation type="submission" date="2022-07" db="EMBL/GenBank/DDBJ databases">
        <title>Genome-wide signatures of adaptation to extreme environments.</title>
        <authorList>
            <person name="Cho C.H."/>
            <person name="Yoon H.S."/>
        </authorList>
    </citation>
    <scope>NUCLEOTIDE SEQUENCE [LARGE SCALE GENOMIC DNA]</scope>
    <source>
        <strain evidence="3 4">108.79 E11</strain>
    </source>
</reference>
<gene>
    <name evidence="3" type="ORF">GAYE_SCF67G6885</name>
</gene>
<dbReference type="PRINTS" id="PR00625">
    <property type="entry name" value="JDOMAIN"/>
</dbReference>
<evidence type="ECO:0000313" key="3">
    <source>
        <dbReference type="EMBL" id="KAK4528936.1"/>
    </source>
</evidence>
<dbReference type="InterPro" id="IPR036869">
    <property type="entry name" value="J_dom_sf"/>
</dbReference>
<proteinExistence type="predicted"/>
<evidence type="ECO:0000259" key="2">
    <source>
        <dbReference type="PROSITE" id="PS50076"/>
    </source>
</evidence>
<dbReference type="GO" id="GO:0042026">
    <property type="term" value="P:protein refolding"/>
    <property type="evidence" value="ECO:0007669"/>
    <property type="project" value="TreeGrafter"/>
</dbReference>
<dbReference type="SMART" id="SM00271">
    <property type="entry name" value="DnaJ"/>
    <property type="match status" value="1"/>
</dbReference>
<evidence type="ECO:0000256" key="1">
    <source>
        <dbReference type="SAM" id="MobiDB-lite"/>
    </source>
</evidence>
<dbReference type="PANTHER" id="PTHR43096:SF58">
    <property type="entry name" value="CHAPERONE DNAJ-DOMAIN SUPERFAMILY PROTEIN"/>
    <property type="match status" value="1"/>
</dbReference>